<evidence type="ECO:0000256" key="6">
    <source>
        <dbReference type="ARBA" id="ARBA00011972"/>
    </source>
</evidence>
<evidence type="ECO:0000256" key="13">
    <source>
        <dbReference type="ARBA" id="ARBA00022989"/>
    </source>
</evidence>
<dbReference type="GO" id="GO:0005789">
    <property type="term" value="C:endoplasmic reticulum membrane"/>
    <property type="evidence" value="ECO:0007669"/>
    <property type="project" value="UniProtKB-SubCell"/>
</dbReference>
<evidence type="ECO:0000256" key="9">
    <source>
        <dbReference type="ARBA" id="ARBA00022692"/>
    </source>
</evidence>
<evidence type="ECO:0000256" key="12">
    <source>
        <dbReference type="ARBA" id="ARBA00022968"/>
    </source>
</evidence>
<evidence type="ECO:0000256" key="1">
    <source>
        <dbReference type="ARBA" id="ARBA00004323"/>
    </source>
</evidence>
<keyword evidence="9 20" id="KW-0812">Transmembrane</keyword>
<evidence type="ECO:0000313" key="22">
    <source>
        <dbReference type="EMBL" id="JAP60465.1"/>
    </source>
</evidence>
<dbReference type="EC" id="2.4.2.26" evidence="6"/>
<protein>
    <recommendedName>
        <fullName evidence="6">protein xylosyltransferase</fullName>
        <ecNumber evidence="6">2.4.2.26</ecNumber>
    </recommendedName>
    <alternativeName>
        <fullName evidence="18">Peptide O-xylosyltransferase</fullName>
    </alternativeName>
</protein>
<dbReference type="EMBL" id="GEEE01002760">
    <property type="protein sequence ID" value="JAP60465.1"/>
    <property type="molecule type" value="Transcribed_RNA"/>
</dbReference>
<reference evidence="22" key="1">
    <citation type="submission" date="2016-01" db="EMBL/GenBank/DDBJ databases">
        <title>Reference transcriptome for the parasite Schistocephalus solidus: insights into the molecular evolution of parasitism.</title>
        <authorList>
            <person name="Hebert F.O."/>
            <person name="Grambauer S."/>
            <person name="Barber I."/>
            <person name="Landry C.R."/>
            <person name="Aubin-Horth N."/>
        </authorList>
    </citation>
    <scope>NUCLEOTIDE SEQUENCE</scope>
</reference>
<evidence type="ECO:0000256" key="16">
    <source>
        <dbReference type="ARBA" id="ARBA00023157"/>
    </source>
</evidence>
<organism evidence="22">
    <name type="scientific">Schistocephalus solidus</name>
    <name type="common">Tapeworm</name>
    <dbReference type="NCBI Taxonomy" id="70667"/>
    <lineage>
        <taxon>Eukaryota</taxon>
        <taxon>Metazoa</taxon>
        <taxon>Spiralia</taxon>
        <taxon>Lophotrochozoa</taxon>
        <taxon>Platyhelminthes</taxon>
        <taxon>Cestoda</taxon>
        <taxon>Eucestoda</taxon>
        <taxon>Diphyllobothriidea</taxon>
        <taxon>Diphyllobothriidae</taxon>
        <taxon>Schistocephalus</taxon>
    </lineage>
</organism>
<keyword evidence="14" id="KW-0333">Golgi apparatus</keyword>
<dbReference type="Pfam" id="PF02485">
    <property type="entry name" value="Branch"/>
    <property type="match status" value="1"/>
</dbReference>
<comment type="similarity">
    <text evidence="5">Belongs to the glycosyltransferase 14 family. XylT subfamily.</text>
</comment>
<evidence type="ECO:0000256" key="19">
    <source>
        <dbReference type="ARBA" id="ARBA00047847"/>
    </source>
</evidence>
<evidence type="ECO:0000256" key="7">
    <source>
        <dbReference type="ARBA" id="ARBA00022676"/>
    </source>
</evidence>
<comment type="catalytic activity">
    <reaction evidence="19">
        <text>UDP-alpha-D-xylose + L-seryl-[protein] = 3-O-(beta-D-xylosyl)-L-seryl-[protein] + UDP + H(+)</text>
        <dbReference type="Rhea" id="RHEA:50192"/>
        <dbReference type="Rhea" id="RHEA-COMP:9863"/>
        <dbReference type="Rhea" id="RHEA-COMP:12567"/>
        <dbReference type="ChEBI" id="CHEBI:15378"/>
        <dbReference type="ChEBI" id="CHEBI:29999"/>
        <dbReference type="ChEBI" id="CHEBI:57632"/>
        <dbReference type="ChEBI" id="CHEBI:58223"/>
        <dbReference type="ChEBI" id="CHEBI:132085"/>
        <dbReference type="EC" id="2.4.2.26"/>
    </reaction>
</comment>
<evidence type="ECO:0000256" key="15">
    <source>
        <dbReference type="ARBA" id="ARBA00023136"/>
    </source>
</evidence>
<gene>
    <name evidence="22" type="ORF">TR91048</name>
</gene>
<evidence type="ECO:0000256" key="20">
    <source>
        <dbReference type="SAM" id="Phobius"/>
    </source>
</evidence>
<dbReference type="PROSITE" id="PS51212">
    <property type="entry name" value="WSC"/>
    <property type="match status" value="1"/>
</dbReference>
<proteinExistence type="inferred from homology"/>
<keyword evidence="17" id="KW-0325">Glycoprotein</keyword>
<dbReference type="GO" id="GO:0050650">
    <property type="term" value="P:chondroitin sulfate proteoglycan biosynthetic process"/>
    <property type="evidence" value="ECO:0007669"/>
    <property type="project" value="TreeGrafter"/>
</dbReference>
<evidence type="ECO:0000256" key="3">
    <source>
        <dbReference type="ARBA" id="ARBA00004840"/>
    </source>
</evidence>
<evidence type="ECO:0000259" key="21">
    <source>
        <dbReference type="PROSITE" id="PS51212"/>
    </source>
</evidence>
<keyword evidence="8" id="KW-0808">Transferase</keyword>
<accession>A0A0V0J4D3</accession>
<comment type="pathway">
    <text evidence="4">Glycan metabolism; heparan sulfate biosynthesis.</text>
</comment>
<dbReference type="PANTHER" id="PTHR46025">
    <property type="entry name" value="XYLOSYLTRANSFERASE OXT"/>
    <property type="match status" value="1"/>
</dbReference>
<sequence length="923" mass="103441">MIIQKFFPRLARGILALFVRRKQFVLLSLLAFVTVNISLICLIDRHHKSYPPSVTAPLKSCQELIIAQKHDGFFRRLHHLTNSCPLQAGMNSPPTRLGCFTHNPTKPPLSVVRYTSPQNNSPAFCVASCRSAGFAYAGLQGGVHCWCDRTLPSSPPLTAGHCHLPCPDTSSGEAANYPSCGAALAVDVYNTGAAERIYKTLTSLNTDPWQLDETSDVRVVYVLVLTGRSWRHIQRSFRLLYHSSNYYYVHVDKKSEYLYSKFQKVAQLLPNNVYVTSNRRNPVWGAPELLSLMLNIMQDLLTNFPSWKWDFLINLSETDIPIVPNADLIRILNAHRGQILVKATDTAKHEFIKSQGLGKAFFQCDDYVWLLGDRQPMDGVVIHGGSDWLILPRYFCAYAALPEQQDSLVRKLVAWYANVILPVESFFHTLAYNSAFCELVVNSNLRFVNWQRPRGCSCRLNQTADWCGCSPSVFSGPRDLYRLHKARLLHSSSPTSPQLQFFARKFDSTIDVAMVNYAEVHLIGRELPDSSRNLNLFLESVYSSQYDQPHQAGGDSAVPGALLGFRFLASTAAKFAQALDRCIDDYMPNTSHPDVFALFNASAAILDYVNYTQLHEQLEKYSFLSTTQLSTTLALRPTTGRPSLVLRIGLSPIGPLVEAGGSNVLEVLFRPRLQSWVSDKPPNLMSFGDILYFEVGAGFDTKELVFRNYHGFYASQDRLSLMVIWCVRRARTVPSAFPPSPPPPVSFRLLTPTGQACVTLHINRNLTTKEFFYPGLPDFHVAFQHLEWHALRSCVASNTALFGTWRVEEASSLQQPPRATTFTIFPDSLQAASLPPNQVKELFQHGIQRPVQACLHRCSPQYQRSAGGCSCKLELCQKSDVWSTLFPDEKSALGFFDSSSGLLKVDRASQQNGPMPPVYSVEI</sequence>
<evidence type="ECO:0000256" key="2">
    <source>
        <dbReference type="ARBA" id="ARBA00004648"/>
    </source>
</evidence>
<dbReference type="Pfam" id="PF01822">
    <property type="entry name" value="WSC"/>
    <property type="match status" value="1"/>
</dbReference>
<keyword evidence="15 20" id="KW-0472">Membrane</keyword>
<comment type="subcellular location">
    <subcellularLocation>
        <location evidence="2">Endoplasmic reticulum membrane</location>
        <topology evidence="2">Single-pass type II membrane protein</topology>
    </subcellularLocation>
    <subcellularLocation>
        <location evidence="1">Golgi apparatus membrane</location>
        <topology evidence="1">Single-pass type II membrane protein</topology>
    </subcellularLocation>
</comment>
<dbReference type="InterPro" id="IPR043538">
    <property type="entry name" value="XYLT"/>
</dbReference>
<dbReference type="GO" id="GO:0030158">
    <property type="term" value="F:protein xylosyltransferase activity"/>
    <property type="evidence" value="ECO:0007669"/>
    <property type="project" value="UniProtKB-EC"/>
</dbReference>
<evidence type="ECO:0000256" key="4">
    <source>
        <dbReference type="ARBA" id="ARBA00005093"/>
    </source>
</evidence>
<keyword evidence="12" id="KW-0735">Signal-anchor</keyword>
<keyword evidence="13 20" id="KW-1133">Transmembrane helix</keyword>
<keyword evidence="7" id="KW-0328">Glycosyltransferase</keyword>
<evidence type="ECO:0000256" key="14">
    <source>
        <dbReference type="ARBA" id="ARBA00023034"/>
    </source>
</evidence>
<name>A0A0V0J4D3_SCHSO</name>
<dbReference type="SMART" id="SM00321">
    <property type="entry name" value="WSC"/>
    <property type="match status" value="1"/>
</dbReference>
<dbReference type="AlphaFoldDB" id="A0A0V0J4D3"/>
<keyword evidence="10" id="KW-0479">Metal-binding</keyword>
<feature type="domain" description="WSC" evidence="21">
    <location>
        <begin position="93"/>
        <end position="192"/>
    </location>
</feature>
<keyword evidence="16" id="KW-1015">Disulfide bond</keyword>
<feature type="transmembrane region" description="Helical" evidence="20">
    <location>
        <begin position="24"/>
        <end position="43"/>
    </location>
</feature>
<dbReference type="GO" id="GO:0000139">
    <property type="term" value="C:Golgi membrane"/>
    <property type="evidence" value="ECO:0007669"/>
    <property type="project" value="UniProtKB-SubCell"/>
</dbReference>
<evidence type="ECO:0000256" key="10">
    <source>
        <dbReference type="ARBA" id="ARBA00022723"/>
    </source>
</evidence>
<dbReference type="GO" id="GO:0015012">
    <property type="term" value="P:heparan sulfate proteoglycan biosynthetic process"/>
    <property type="evidence" value="ECO:0007669"/>
    <property type="project" value="UniProtKB-UniPathway"/>
</dbReference>
<dbReference type="PANTHER" id="PTHR46025:SF3">
    <property type="entry name" value="XYLOSYLTRANSFERASE OXT"/>
    <property type="match status" value="1"/>
</dbReference>
<comment type="pathway">
    <text evidence="3">Glycan metabolism; chondroitin sulfate biosynthesis.</text>
</comment>
<evidence type="ECO:0000256" key="17">
    <source>
        <dbReference type="ARBA" id="ARBA00023180"/>
    </source>
</evidence>
<dbReference type="GO" id="GO:0046872">
    <property type="term" value="F:metal ion binding"/>
    <property type="evidence" value="ECO:0007669"/>
    <property type="project" value="UniProtKB-KW"/>
</dbReference>
<evidence type="ECO:0000256" key="11">
    <source>
        <dbReference type="ARBA" id="ARBA00022824"/>
    </source>
</evidence>
<keyword evidence="11" id="KW-0256">Endoplasmic reticulum</keyword>
<evidence type="ECO:0000256" key="8">
    <source>
        <dbReference type="ARBA" id="ARBA00022679"/>
    </source>
</evidence>
<dbReference type="UniPathway" id="UPA00756"/>
<dbReference type="UniPathway" id="UPA00755"/>
<dbReference type="InterPro" id="IPR003406">
    <property type="entry name" value="Glyco_trans_14"/>
</dbReference>
<evidence type="ECO:0000256" key="18">
    <source>
        <dbReference type="ARBA" id="ARBA00042865"/>
    </source>
</evidence>
<evidence type="ECO:0000256" key="5">
    <source>
        <dbReference type="ARBA" id="ARBA00010195"/>
    </source>
</evidence>
<dbReference type="InterPro" id="IPR002889">
    <property type="entry name" value="WSC_carb-bd"/>
</dbReference>